<reference evidence="2 3" key="1">
    <citation type="submission" date="2016-05" db="EMBL/GenBank/DDBJ databases">
        <title>Complete Genome and Methylome Analysis of Psychrotrophic Bacterial Isolates from Antarctic Lake Untersee.</title>
        <authorList>
            <person name="Fomenkov A."/>
            <person name="Akimov V.N."/>
            <person name="Vasilyeva L.V."/>
            <person name="Andersen D."/>
            <person name="Vincze T."/>
            <person name="Roberts R.J."/>
        </authorList>
    </citation>
    <scope>NUCLEOTIDE SEQUENCE [LARGE SCALE GENOMIC DNA]</scope>
    <source>
        <strain evidence="2 3">U14-5</strain>
    </source>
</reference>
<protein>
    <submittedName>
        <fullName evidence="2">Uncharacterized protein</fullName>
    </submittedName>
</protein>
<dbReference type="InterPro" id="IPR036890">
    <property type="entry name" value="HATPase_C_sf"/>
</dbReference>
<feature type="region of interest" description="Disordered" evidence="1">
    <location>
        <begin position="395"/>
        <end position="418"/>
    </location>
</feature>
<dbReference type="SUPFAM" id="SSF55874">
    <property type="entry name" value="ATPase domain of HSP90 chaperone/DNA topoisomerase II/histidine kinase"/>
    <property type="match status" value="1"/>
</dbReference>
<dbReference type="EMBL" id="CP015583">
    <property type="protein sequence ID" value="APT58299.1"/>
    <property type="molecule type" value="Genomic_DNA"/>
</dbReference>
<organism evidence="2 3">
    <name type="scientific">Roseomonas gilardii</name>
    <dbReference type="NCBI Taxonomy" id="257708"/>
    <lineage>
        <taxon>Bacteria</taxon>
        <taxon>Pseudomonadati</taxon>
        <taxon>Pseudomonadota</taxon>
        <taxon>Alphaproteobacteria</taxon>
        <taxon>Acetobacterales</taxon>
        <taxon>Roseomonadaceae</taxon>
        <taxon>Roseomonas</taxon>
    </lineage>
</organism>
<feature type="compositionally biased region" description="Pro residues" evidence="1">
    <location>
        <begin position="407"/>
        <end position="418"/>
    </location>
</feature>
<name>A0A1L7AHY2_9PROT</name>
<accession>A0A1L7AHY2</accession>
<dbReference type="AlphaFoldDB" id="A0A1L7AHY2"/>
<evidence type="ECO:0000313" key="3">
    <source>
        <dbReference type="Proteomes" id="UP000185494"/>
    </source>
</evidence>
<evidence type="ECO:0000256" key="1">
    <source>
        <dbReference type="SAM" id="MobiDB-lite"/>
    </source>
</evidence>
<dbReference type="RefSeq" id="WP_075799068.1">
    <property type="nucleotide sequence ID" value="NZ_CP015583.1"/>
</dbReference>
<sequence length="563" mass="60739">MSTITRLRVGNEDFLVAAMIERCPKSMMIRELLQNALEAAQSAPDGERRVEFSALTVDGARKLALWNAGRGLTAAELYRMCDIAASINKVNGLDANFGMGAKVASLPSNQHGMRYRSCRDGVVHEVVLGKRGGTYGRLHQPGPDGRLTEIVEVTALAQAEGRDTASDWTEVVLLGNRAEQDTVADPFDGHPRSPANWLIETIGGRYFRFLPGGAVTLQPGIHPVTASYALRSLEQRLAALPHYERVALPDGVAIHYAYDAPHPDKPGANLSQSSGLENAEGMAGIVFRDEIFAVLRGAQWRREAPSFGVPVGARHVSILVELPPDHPVQAEGYREFLRYRGGAQAQVRLADFAPLIAEHQPGWLKEILAGSSPSAALVAEAQQEMGELLRSLGVARRRPPRPRTEDMPPPATPVATPAPRPVVIETAPALFLLRGATEVADAGLTFRAACYYPESHQLHINLTYPAVAVMAAMLTGSEDSEEVAPAVQAAATEIAERSLVMRVARALVHGLAKRGRPREWNDGQLRVLLSAESLTLAADDVHAGLTEAQESFRQSVLAVPAAE</sequence>
<proteinExistence type="predicted"/>
<dbReference type="eggNOG" id="ENOG502Z9PS">
    <property type="taxonomic scope" value="Bacteria"/>
</dbReference>
<dbReference type="KEGG" id="rgi:RGI145_15455"/>
<gene>
    <name evidence="2" type="ORF">RGI145_15455</name>
</gene>
<evidence type="ECO:0000313" key="2">
    <source>
        <dbReference type="EMBL" id="APT58299.1"/>
    </source>
</evidence>
<dbReference type="Proteomes" id="UP000185494">
    <property type="component" value="Chromosome 1"/>
</dbReference>